<dbReference type="InterPro" id="IPR005829">
    <property type="entry name" value="Sugar_transporter_CS"/>
</dbReference>
<dbReference type="Gene3D" id="1.20.1250.20">
    <property type="entry name" value="MFS general substrate transporter like domains"/>
    <property type="match status" value="1"/>
</dbReference>
<feature type="transmembrane region" description="Helical" evidence="16">
    <location>
        <begin position="61"/>
        <end position="80"/>
    </location>
</feature>
<protein>
    <recommendedName>
        <fullName evidence="14">Hexose transporter 1</fullName>
    </recommendedName>
</protein>
<evidence type="ECO:0000259" key="17">
    <source>
        <dbReference type="PROSITE" id="PS50850"/>
    </source>
</evidence>
<feature type="transmembrane region" description="Helical" evidence="16">
    <location>
        <begin position="325"/>
        <end position="348"/>
    </location>
</feature>
<feature type="transmembrane region" description="Helical" evidence="16">
    <location>
        <begin position="383"/>
        <end position="405"/>
    </location>
</feature>
<name>W7U378_9STRA</name>
<evidence type="ECO:0000256" key="4">
    <source>
        <dbReference type="ARBA" id="ARBA00022448"/>
    </source>
</evidence>
<feature type="transmembrane region" description="Helical" evidence="16">
    <location>
        <begin position="411"/>
        <end position="440"/>
    </location>
</feature>
<dbReference type="OrthoDB" id="6612291at2759"/>
<feature type="transmembrane region" description="Helical" evidence="16">
    <location>
        <begin position="225"/>
        <end position="247"/>
    </location>
</feature>
<evidence type="ECO:0000256" key="1">
    <source>
        <dbReference type="ARBA" id="ARBA00004141"/>
    </source>
</evidence>
<feature type="transmembrane region" description="Helical" evidence="16">
    <location>
        <begin position="111"/>
        <end position="129"/>
    </location>
</feature>
<feature type="transmembrane region" description="Helical" evidence="16">
    <location>
        <begin position="141"/>
        <end position="159"/>
    </location>
</feature>
<dbReference type="GO" id="GO:0022857">
    <property type="term" value="F:transmembrane transporter activity"/>
    <property type="evidence" value="ECO:0007669"/>
    <property type="project" value="InterPro"/>
</dbReference>
<dbReference type="InterPro" id="IPR036259">
    <property type="entry name" value="MFS_trans_sf"/>
</dbReference>
<evidence type="ECO:0000256" key="16">
    <source>
        <dbReference type="SAM" id="Phobius"/>
    </source>
</evidence>
<dbReference type="AlphaFoldDB" id="W7U378"/>
<comment type="catalytic activity">
    <reaction evidence="10">
        <text>D-xylose(out) = D-xylose(in)</text>
        <dbReference type="Rhea" id="RHEA:78427"/>
        <dbReference type="ChEBI" id="CHEBI:53455"/>
    </reaction>
    <physiologicalReaction direction="left-to-right" evidence="10">
        <dbReference type="Rhea" id="RHEA:78428"/>
    </physiologicalReaction>
</comment>
<dbReference type="GO" id="GO:0016020">
    <property type="term" value="C:membrane"/>
    <property type="evidence" value="ECO:0007669"/>
    <property type="project" value="UniProtKB-SubCell"/>
</dbReference>
<feature type="transmembrane region" description="Helical" evidence="16">
    <location>
        <begin position="452"/>
        <end position="475"/>
    </location>
</feature>
<evidence type="ECO:0000313" key="18">
    <source>
        <dbReference type="EMBL" id="EWM27139.1"/>
    </source>
</evidence>
<comment type="similarity">
    <text evidence="2 15">Belongs to the major facilitator superfamily. Sugar transporter (TC 2.A.1.1) family.</text>
</comment>
<dbReference type="PROSITE" id="PS00217">
    <property type="entry name" value="SUGAR_TRANSPORT_2"/>
    <property type="match status" value="1"/>
</dbReference>
<feature type="transmembrane region" description="Helical" evidence="16">
    <location>
        <begin position="165"/>
        <end position="184"/>
    </location>
</feature>
<comment type="catalytic activity">
    <reaction evidence="8">
        <text>D-galactose(in) = D-galactose(out)</text>
        <dbReference type="Rhea" id="RHEA:34915"/>
        <dbReference type="ChEBI" id="CHEBI:4139"/>
    </reaction>
    <physiologicalReaction direction="right-to-left" evidence="8">
        <dbReference type="Rhea" id="RHEA:34917"/>
    </physiologicalReaction>
</comment>
<accession>W7U378</accession>
<evidence type="ECO:0000256" key="12">
    <source>
        <dbReference type="ARBA" id="ARBA00044668"/>
    </source>
</evidence>
<dbReference type="InterPro" id="IPR005828">
    <property type="entry name" value="MFS_sugar_transport-like"/>
</dbReference>
<evidence type="ECO:0000256" key="15">
    <source>
        <dbReference type="RuleBase" id="RU003346"/>
    </source>
</evidence>
<dbReference type="SUPFAM" id="SSF103473">
    <property type="entry name" value="MFS general substrate transporter"/>
    <property type="match status" value="1"/>
</dbReference>
<evidence type="ECO:0000256" key="10">
    <source>
        <dbReference type="ARBA" id="ARBA00044656"/>
    </source>
</evidence>
<evidence type="ECO:0000256" key="13">
    <source>
        <dbReference type="ARBA" id="ARBA00044710"/>
    </source>
</evidence>
<dbReference type="PROSITE" id="PS00216">
    <property type="entry name" value="SUGAR_TRANSPORT_1"/>
    <property type="match status" value="1"/>
</dbReference>
<keyword evidence="6 16" id="KW-1133">Transmembrane helix</keyword>
<evidence type="ECO:0000313" key="19">
    <source>
        <dbReference type="Proteomes" id="UP000019335"/>
    </source>
</evidence>
<keyword evidence="5 16" id="KW-0812">Transmembrane</keyword>
<reference evidence="18 19" key="1">
    <citation type="journal article" date="2014" name="Mol. Plant">
        <title>Chromosome Scale Genome Assembly and Transcriptome Profiling of Nannochloropsis gaditana in Nitrogen Depletion.</title>
        <authorList>
            <person name="Corteggiani Carpinelli E."/>
            <person name="Telatin A."/>
            <person name="Vitulo N."/>
            <person name="Forcato C."/>
            <person name="D'Angelo M."/>
            <person name="Schiavon R."/>
            <person name="Vezzi A."/>
            <person name="Giacometti G.M."/>
            <person name="Morosinotto T."/>
            <person name="Valle G."/>
        </authorList>
    </citation>
    <scope>NUCLEOTIDE SEQUENCE [LARGE SCALE GENOMIC DNA]</scope>
    <source>
        <strain evidence="18 19">B-31</strain>
    </source>
</reference>
<comment type="caution">
    <text evidence="18">The sequence shown here is derived from an EMBL/GenBank/DDBJ whole genome shotgun (WGS) entry which is preliminary data.</text>
</comment>
<comment type="catalytic activity">
    <reaction evidence="12">
        <text>D-glucosamine(out) = D-glucosamine(in)</text>
        <dbReference type="Rhea" id="RHEA:78423"/>
        <dbReference type="ChEBI" id="CHEBI:58723"/>
    </reaction>
    <physiologicalReaction direction="left-to-right" evidence="12">
        <dbReference type="Rhea" id="RHEA:78424"/>
    </physiologicalReaction>
</comment>
<dbReference type="InterPro" id="IPR050814">
    <property type="entry name" value="Myo-inositol_Transporter"/>
</dbReference>
<comment type="catalytic activity">
    <reaction evidence="9">
        <text>D-glucose(out) = D-glucose(in)</text>
        <dbReference type="Rhea" id="RHEA:60376"/>
        <dbReference type="ChEBI" id="CHEBI:4167"/>
    </reaction>
    <physiologicalReaction direction="left-to-right" evidence="9">
        <dbReference type="Rhea" id="RHEA:60377"/>
    </physiologicalReaction>
</comment>
<proteinExistence type="inferred from homology"/>
<dbReference type="InterPro" id="IPR003663">
    <property type="entry name" value="Sugar/inositol_transpt"/>
</dbReference>
<evidence type="ECO:0000256" key="3">
    <source>
        <dbReference type="ARBA" id="ARBA00011738"/>
    </source>
</evidence>
<evidence type="ECO:0000256" key="11">
    <source>
        <dbReference type="ARBA" id="ARBA00044662"/>
    </source>
</evidence>
<feature type="transmembrane region" description="Helical" evidence="16">
    <location>
        <begin position="196"/>
        <end position="219"/>
    </location>
</feature>
<dbReference type="PANTHER" id="PTHR48020">
    <property type="entry name" value="PROTON MYO-INOSITOL COTRANSPORTER"/>
    <property type="match status" value="1"/>
</dbReference>
<evidence type="ECO:0000256" key="8">
    <source>
        <dbReference type="ARBA" id="ARBA00044637"/>
    </source>
</evidence>
<comment type="subcellular location">
    <subcellularLocation>
        <location evidence="1">Membrane</location>
        <topology evidence="1">Multi-pass membrane protein</topology>
    </subcellularLocation>
</comment>
<evidence type="ECO:0000256" key="9">
    <source>
        <dbReference type="ARBA" id="ARBA00044648"/>
    </source>
</evidence>
<dbReference type="PROSITE" id="PS50850">
    <property type="entry name" value="MFS"/>
    <property type="match status" value="1"/>
</dbReference>
<evidence type="ECO:0000256" key="2">
    <source>
        <dbReference type="ARBA" id="ARBA00010992"/>
    </source>
</evidence>
<dbReference type="Proteomes" id="UP000019335">
    <property type="component" value="Chromosome 7"/>
</dbReference>
<comment type="catalytic activity">
    <reaction evidence="13">
        <text>D-fructose(out) = D-fructose(in)</text>
        <dbReference type="Rhea" id="RHEA:60372"/>
        <dbReference type="ChEBI" id="CHEBI:37721"/>
    </reaction>
    <physiologicalReaction direction="left-to-right" evidence="13">
        <dbReference type="Rhea" id="RHEA:60373"/>
    </physiologicalReaction>
</comment>
<dbReference type="PANTHER" id="PTHR48020:SF12">
    <property type="entry name" value="PROTON MYO-INOSITOL COTRANSPORTER"/>
    <property type="match status" value="1"/>
</dbReference>
<dbReference type="NCBIfam" id="TIGR00879">
    <property type="entry name" value="SP"/>
    <property type="match status" value="1"/>
</dbReference>
<sequence>MSHQHSCEVTSVYTMRIPLCPSRTCKVILLPDVCSSHFTPQMPLPPRPLGVMTLGSVTPRLWASAFTIGLSSLLFGYSLACLNTVITCSSTPCPKGSILTNLNLSLEEQQLATAMTIIGAMLGGLFASYPNDHFGRRKSLLFNNIFFLIGGVLTAIASLDSILVGRFLLGLGTGVESMVAPVLLSEIASNETRGAITSLHQLNITLGILISNLIGYGFVPNVDGGWRYVQLFVVLPAALQVLLFWLVPESPRWLLRADRREDARSVLSHLRICKKGDAAAQAAGAELVEAELVALEQELGSSMKQPTAGWKETFSYGKAMRIGMLMMFFSAMTGINTVIFYSTTIFALAGVENAFLGTVLVGILNVIITMVSGYLVDKAGRKVLLTGGTWIMLVSLLLLGSILLADGVPPVAISIVAVGSMLLYVFGFAIGIGAVQWVVVGEVVPTKIRSKAYSIFVTSNWTANLVISLVTLSLIDALGKSLASAGSSVEKQEQLGVALLYMCFAGMCVLCLLFLYFLVPETKHQHEEKAAHHHRRVSSEFAVADVDIITEVVHCVEAHGEGPVDAPADAAGKQPVSMV</sequence>
<feature type="domain" description="Major facilitator superfamily (MFS) profile" evidence="17">
    <location>
        <begin position="64"/>
        <end position="523"/>
    </location>
</feature>
<keyword evidence="7 16" id="KW-0472">Membrane</keyword>
<feature type="transmembrane region" description="Helical" evidence="16">
    <location>
        <begin position="495"/>
        <end position="519"/>
    </location>
</feature>
<keyword evidence="19" id="KW-1185">Reference proteome</keyword>
<dbReference type="Pfam" id="PF00083">
    <property type="entry name" value="Sugar_tr"/>
    <property type="match status" value="1"/>
</dbReference>
<dbReference type="PRINTS" id="PR00171">
    <property type="entry name" value="SUGRTRNSPORT"/>
</dbReference>
<dbReference type="InterPro" id="IPR020846">
    <property type="entry name" value="MFS_dom"/>
</dbReference>
<keyword evidence="4 15" id="KW-0813">Transport</keyword>
<dbReference type="EMBL" id="AZIL01000517">
    <property type="protein sequence ID" value="EWM27139.1"/>
    <property type="molecule type" value="Genomic_DNA"/>
</dbReference>
<evidence type="ECO:0000256" key="5">
    <source>
        <dbReference type="ARBA" id="ARBA00022692"/>
    </source>
</evidence>
<gene>
    <name evidence="18" type="ORF">Naga_100010g2</name>
</gene>
<comment type="catalytic activity">
    <reaction evidence="11">
        <text>D-mannose(out) = D-mannose(in)</text>
        <dbReference type="Rhea" id="RHEA:78391"/>
        <dbReference type="ChEBI" id="CHEBI:4208"/>
    </reaction>
    <physiologicalReaction direction="left-to-right" evidence="11">
        <dbReference type="Rhea" id="RHEA:78392"/>
    </physiologicalReaction>
</comment>
<feature type="transmembrane region" description="Helical" evidence="16">
    <location>
        <begin position="354"/>
        <end position="376"/>
    </location>
</feature>
<comment type="subunit">
    <text evidence="3">Homodimer.</text>
</comment>
<evidence type="ECO:0000256" key="6">
    <source>
        <dbReference type="ARBA" id="ARBA00022989"/>
    </source>
</evidence>
<evidence type="ECO:0000256" key="7">
    <source>
        <dbReference type="ARBA" id="ARBA00023136"/>
    </source>
</evidence>
<organism evidence="18 19">
    <name type="scientific">Nannochloropsis gaditana</name>
    <dbReference type="NCBI Taxonomy" id="72520"/>
    <lineage>
        <taxon>Eukaryota</taxon>
        <taxon>Sar</taxon>
        <taxon>Stramenopiles</taxon>
        <taxon>Ochrophyta</taxon>
        <taxon>Eustigmatophyceae</taxon>
        <taxon>Eustigmatales</taxon>
        <taxon>Monodopsidaceae</taxon>
        <taxon>Nannochloropsis</taxon>
    </lineage>
</organism>
<evidence type="ECO:0000256" key="14">
    <source>
        <dbReference type="ARBA" id="ARBA00044780"/>
    </source>
</evidence>